<feature type="domain" description="DUF397" evidence="1">
    <location>
        <begin position="9"/>
        <end position="60"/>
    </location>
</feature>
<dbReference type="Pfam" id="PF04149">
    <property type="entry name" value="DUF397"/>
    <property type="match status" value="1"/>
</dbReference>
<evidence type="ECO:0000313" key="2">
    <source>
        <dbReference type="EMBL" id="SEK96490.1"/>
    </source>
</evidence>
<sequence length="67" mass="7308">MSLKIDQDFFKSSLSPADSPWCVEIKRGPEGIFVRDSKDKGGPTLSFTHSEWGAFLAAAKGGEFDLT</sequence>
<dbReference type="OrthoDB" id="9762614at2"/>
<dbReference type="Proteomes" id="UP000199283">
    <property type="component" value="Unassembled WGS sequence"/>
</dbReference>
<dbReference type="InterPro" id="IPR007278">
    <property type="entry name" value="DUF397"/>
</dbReference>
<dbReference type="RefSeq" id="WP_092761735.1">
    <property type="nucleotide sequence ID" value="NZ_FNZQ01000002.1"/>
</dbReference>
<accession>A0A1H7LCI1</accession>
<organism evidence="2 3">
    <name type="scientific">Jannaschia helgolandensis</name>
    <dbReference type="NCBI Taxonomy" id="188906"/>
    <lineage>
        <taxon>Bacteria</taxon>
        <taxon>Pseudomonadati</taxon>
        <taxon>Pseudomonadota</taxon>
        <taxon>Alphaproteobacteria</taxon>
        <taxon>Rhodobacterales</taxon>
        <taxon>Roseobacteraceae</taxon>
        <taxon>Jannaschia</taxon>
    </lineage>
</organism>
<name>A0A1H7LCI1_9RHOB</name>
<dbReference type="STRING" id="188906.SAMN04488526_1681"/>
<evidence type="ECO:0000313" key="3">
    <source>
        <dbReference type="Proteomes" id="UP000199283"/>
    </source>
</evidence>
<reference evidence="2 3" key="1">
    <citation type="submission" date="2016-10" db="EMBL/GenBank/DDBJ databases">
        <authorList>
            <person name="de Groot N.N."/>
        </authorList>
    </citation>
    <scope>NUCLEOTIDE SEQUENCE [LARGE SCALE GENOMIC DNA]</scope>
    <source>
        <strain evidence="2 3">DSM 14858</strain>
    </source>
</reference>
<evidence type="ECO:0000259" key="1">
    <source>
        <dbReference type="Pfam" id="PF04149"/>
    </source>
</evidence>
<protein>
    <recommendedName>
        <fullName evidence="1">DUF397 domain-containing protein</fullName>
    </recommendedName>
</protein>
<proteinExistence type="predicted"/>
<keyword evidence="3" id="KW-1185">Reference proteome</keyword>
<gene>
    <name evidence="2" type="ORF">SAMN04488526_1681</name>
</gene>
<dbReference type="AlphaFoldDB" id="A0A1H7LCI1"/>
<dbReference type="EMBL" id="FNZQ01000002">
    <property type="protein sequence ID" value="SEK96490.1"/>
    <property type="molecule type" value="Genomic_DNA"/>
</dbReference>